<dbReference type="GO" id="GO:0005634">
    <property type="term" value="C:nucleus"/>
    <property type="evidence" value="ECO:0007669"/>
    <property type="project" value="TreeGrafter"/>
</dbReference>
<dbReference type="CDD" id="cd02859">
    <property type="entry name" value="E_set_AMPKbeta_like_N"/>
    <property type="match status" value="1"/>
</dbReference>
<dbReference type="Gene3D" id="2.60.40.10">
    <property type="entry name" value="Immunoglobulins"/>
    <property type="match status" value="1"/>
</dbReference>
<dbReference type="GO" id="GO:0005737">
    <property type="term" value="C:cytoplasm"/>
    <property type="evidence" value="ECO:0007669"/>
    <property type="project" value="TreeGrafter"/>
</dbReference>
<keyword evidence="5" id="KW-1185">Reference proteome</keyword>
<dbReference type="EMBL" id="ML121541">
    <property type="protein sequence ID" value="RPB24560.1"/>
    <property type="molecule type" value="Genomic_DNA"/>
</dbReference>
<dbReference type="OrthoDB" id="5873279at2759"/>
<reference evidence="4 5" key="1">
    <citation type="journal article" date="2018" name="Nat. Ecol. Evol.">
        <title>Pezizomycetes genomes reveal the molecular basis of ectomycorrhizal truffle lifestyle.</title>
        <authorList>
            <person name="Murat C."/>
            <person name="Payen T."/>
            <person name="Noel B."/>
            <person name="Kuo A."/>
            <person name="Morin E."/>
            <person name="Chen J."/>
            <person name="Kohler A."/>
            <person name="Krizsan K."/>
            <person name="Balestrini R."/>
            <person name="Da Silva C."/>
            <person name="Montanini B."/>
            <person name="Hainaut M."/>
            <person name="Levati E."/>
            <person name="Barry K.W."/>
            <person name="Belfiori B."/>
            <person name="Cichocki N."/>
            <person name="Clum A."/>
            <person name="Dockter R.B."/>
            <person name="Fauchery L."/>
            <person name="Guy J."/>
            <person name="Iotti M."/>
            <person name="Le Tacon F."/>
            <person name="Lindquist E.A."/>
            <person name="Lipzen A."/>
            <person name="Malagnac F."/>
            <person name="Mello A."/>
            <person name="Molinier V."/>
            <person name="Miyauchi S."/>
            <person name="Poulain J."/>
            <person name="Riccioni C."/>
            <person name="Rubini A."/>
            <person name="Sitrit Y."/>
            <person name="Splivallo R."/>
            <person name="Traeger S."/>
            <person name="Wang M."/>
            <person name="Zifcakova L."/>
            <person name="Wipf D."/>
            <person name="Zambonelli A."/>
            <person name="Paolocci F."/>
            <person name="Nowrousian M."/>
            <person name="Ottonello S."/>
            <person name="Baldrian P."/>
            <person name="Spatafora J.W."/>
            <person name="Henrissat B."/>
            <person name="Nagy L.G."/>
            <person name="Aury J.M."/>
            <person name="Wincker P."/>
            <person name="Grigoriev I.V."/>
            <person name="Bonfante P."/>
            <person name="Martin F.M."/>
        </authorList>
    </citation>
    <scope>NUCLEOTIDE SEQUENCE [LARGE SCALE GENOMIC DNA]</scope>
    <source>
        <strain evidence="4 5">ATCC MYA-4762</strain>
    </source>
</reference>
<accession>A0A3N4LNY4</accession>
<evidence type="ECO:0000313" key="5">
    <source>
        <dbReference type="Proteomes" id="UP000267821"/>
    </source>
</evidence>
<dbReference type="Pfam" id="PF16561">
    <property type="entry name" value="AMPK1_CBM"/>
    <property type="match status" value="1"/>
</dbReference>
<feature type="compositionally biased region" description="Polar residues" evidence="2">
    <location>
        <begin position="186"/>
        <end position="195"/>
    </location>
</feature>
<feature type="compositionally biased region" description="Low complexity" evidence="2">
    <location>
        <begin position="254"/>
        <end position="264"/>
    </location>
</feature>
<dbReference type="InterPro" id="IPR050827">
    <property type="entry name" value="CRP1_MDG1_kinase"/>
</dbReference>
<evidence type="ECO:0000256" key="2">
    <source>
        <dbReference type="SAM" id="MobiDB-lite"/>
    </source>
</evidence>
<evidence type="ECO:0000256" key="1">
    <source>
        <dbReference type="ARBA" id="ARBA00038216"/>
    </source>
</evidence>
<organism evidence="4 5">
    <name type="scientific">Terfezia boudieri ATCC MYA-4762</name>
    <dbReference type="NCBI Taxonomy" id="1051890"/>
    <lineage>
        <taxon>Eukaryota</taxon>
        <taxon>Fungi</taxon>
        <taxon>Dikarya</taxon>
        <taxon>Ascomycota</taxon>
        <taxon>Pezizomycotina</taxon>
        <taxon>Pezizomycetes</taxon>
        <taxon>Pezizales</taxon>
        <taxon>Pezizaceae</taxon>
        <taxon>Terfezia</taxon>
    </lineage>
</organism>
<dbReference type="GO" id="GO:0031588">
    <property type="term" value="C:nucleotide-activated protein kinase complex"/>
    <property type="evidence" value="ECO:0007669"/>
    <property type="project" value="TreeGrafter"/>
</dbReference>
<gene>
    <name evidence="4" type="ORF">L211DRAFT_848867</name>
</gene>
<sequence>MGIFEFTWPHQAGEVLVAGTFNEWKGSKLCKDESGLFTALVDLGDVEKVCYKYIVDGHWTVNYDRRREYDNFGNENNVLYPEDWQETPAPSIRETPSQEEPEVWQKTPAPSIKEAPVQEEPEVWQKTPAPSIKETQVQEEPEVKQKTPASSIRESPAQKEPEVWLKSAATSIRETPVPEVPEVWQKTPTPSINETSVEKTVEPENQPPATNTTRCVSPTMSPLTTPAAPTTHVYTVGVPGATFNSISKAEPAPSTRSSSASSQESHNEKRELFRDTTPEKKKRRSVILGRILNLFK</sequence>
<feature type="compositionally biased region" description="Polar residues" evidence="2">
    <location>
        <begin position="207"/>
        <end position="228"/>
    </location>
</feature>
<dbReference type="PANTHER" id="PTHR10343">
    <property type="entry name" value="5'-AMP-ACTIVATED PROTEIN KINASE , BETA SUBUNIT"/>
    <property type="match status" value="1"/>
</dbReference>
<evidence type="ECO:0000259" key="3">
    <source>
        <dbReference type="Pfam" id="PF16561"/>
    </source>
</evidence>
<dbReference type="PANTHER" id="PTHR10343:SF81">
    <property type="entry name" value="CRUCIFORM DNA-RECOGNIZING PROTEIN 1-RELATED"/>
    <property type="match status" value="1"/>
</dbReference>
<dbReference type="AlphaFoldDB" id="A0A3N4LNY4"/>
<dbReference type="GO" id="GO:0019901">
    <property type="term" value="F:protein kinase binding"/>
    <property type="evidence" value="ECO:0007669"/>
    <property type="project" value="TreeGrafter"/>
</dbReference>
<dbReference type="InParanoid" id="A0A3N4LNY4"/>
<dbReference type="InterPro" id="IPR014756">
    <property type="entry name" value="Ig_E-set"/>
</dbReference>
<dbReference type="SUPFAM" id="SSF81296">
    <property type="entry name" value="E set domains"/>
    <property type="match status" value="1"/>
</dbReference>
<feature type="compositionally biased region" description="Basic and acidic residues" evidence="2">
    <location>
        <begin position="265"/>
        <end position="279"/>
    </location>
</feature>
<dbReference type="InterPro" id="IPR013783">
    <property type="entry name" value="Ig-like_fold"/>
</dbReference>
<comment type="similarity">
    <text evidence="1">Belongs to the CRP1/MDG1 family.</text>
</comment>
<proteinExistence type="inferred from homology"/>
<dbReference type="InterPro" id="IPR032640">
    <property type="entry name" value="AMPK1_CBM"/>
</dbReference>
<protein>
    <recommendedName>
        <fullName evidence="3">AMP-activated protein kinase glycogen-binding domain-containing protein</fullName>
    </recommendedName>
</protein>
<evidence type="ECO:0000313" key="4">
    <source>
        <dbReference type="EMBL" id="RPB24560.1"/>
    </source>
</evidence>
<feature type="domain" description="AMP-activated protein kinase glycogen-binding" evidence="3">
    <location>
        <begin position="5"/>
        <end position="79"/>
    </location>
</feature>
<dbReference type="STRING" id="1051890.A0A3N4LNY4"/>
<dbReference type="GO" id="GO:0007165">
    <property type="term" value="P:signal transduction"/>
    <property type="evidence" value="ECO:0007669"/>
    <property type="project" value="TreeGrafter"/>
</dbReference>
<dbReference type="Proteomes" id="UP000267821">
    <property type="component" value="Unassembled WGS sequence"/>
</dbReference>
<name>A0A3N4LNY4_9PEZI</name>
<feature type="region of interest" description="Disordered" evidence="2">
    <location>
        <begin position="75"/>
        <end position="228"/>
    </location>
</feature>
<feature type="region of interest" description="Disordered" evidence="2">
    <location>
        <begin position="243"/>
        <end position="284"/>
    </location>
</feature>